<gene>
    <name evidence="8" type="primary">trmL</name>
    <name evidence="8" type="ORF">GURASL_14340</name>
</gene>
<dbReference type="Proteomes" id="UP001317705">
    <property type="component" value="Chromosome"/>
</dbReference>
<keyword evidence="2 6" id="KW-0489">Methyltransferase</keyword>
<dbReference type="InterPro" id="IPR001537">
    <property type="entry name" value="SpoU_MeTrfase"/>
</dbReference>
<comment type="subcellular location">
    <subcellularLocation>
        <location evidence="6">Cytoplasm</location>
    </subcellularLocation>
</comment>
<comment type="similarity">
    <text evidence="6">Belongs to the class IV-like SAM-binding methyltransferase superfamily. RNA methyltransferase TrmH family. TrmL subfamily.</text>
</comment>
<keyword evidence="9" id="KW-1185">Reference proteome</keyword>
<dbReference type="InterPro" id="IPR029026">
    <property type="entry name" value="tRNA_m1G_MTases_N"/>
</dbReference>
<keyword evidence="5 6" id="KW-0819">tRNA processing</keyword>
<protein>
    <recommendedName>
        <fullName evidence="6">Putative tRNA (cytidine(34)-2'-O)-methyltransferase</fullName>
        <ecNumber evidence="6">2.1.1.207</ecNumber>
    </recommendedName>
    <alternativeName>
        <fullName evidence="6">tRNA (cytidine/uridine-2'-O-)-methyltransferase</fullName>
    </alternativeName>
</protein>
<feature type="binding site" evidence="6">
    <location>
        <position position="105"/>
    </location>
    <ligand>
        <name>S-adenosyl-L-methionine</name>
        <dbReference type="ChEBI" id="CHEBI:59789"/>
    </ligand>
</feature>
<evidence type="ECO:0000313" key="9">
    <source>
        <dbReference type="Proteomes" id="UP001317705"/>
    </source>
</evidence>
<dbReference type="SUPFAM" id="SSF75217">
    <property type="entry name" value="alpha/beta knot"/>
    <property type="match status" value="1"/>
</dbReference>
<evidence type="ECO:0000256" key="6">
    <source>
        <dbReference type="HAMAP-Rule" id="MF_01885"/>
    </source>
</evidence>
<dbReference type="PANTHER" id="PTHR42971">
    <property type="entry name" value="TRNA (CYTIDINE(34)-2'-O)-METHYLTRANSFERASE"/>
    <property type="match status" value="1"/>
</dbReference>
<reference evidence="8 9" key="1">
    <citation type="submission" date="2022-12" db="EMBL/GenBank/DDBJ databases">
        <title>Polyphasic characterization of Geotalea uranireducens NIT-SL11 newly isolated from a complex of sewage sludge and microbially reduced graphene oxide.</title>
        <authorList>
            <person name="Xie L."/>
            <person name="Yoshida N."/>
            <person name="Meng L."/>
        </authorList>
    </citation>
    <scope>NUCLEOTIDE SEQUENCE [LARGE SCALE GENOMIC DNA]</scope>
    <source>
        <strain evidence="8 9">NIT-SL11</strain>
    </source>
</reference>
<dbReference type="CDD" id="cd18094">
    <property type="entry name" value="SpoU-like_TrmL"/>
    <property type="match status" value="1"/>
</dbReference>
<dbReference type="Pfam" id="PF00588">
    <property type="entry name" value="SpoU_methylase"/>
    <property type="match status" value="1"/>
</dbReference>
<evidence type="ECO:0000313" key="8">
    <source>
        <dbReference type="EMBL" id="BDV42511.1"/>
    </source>
</evidence>
<feature type="binding site" evidence="6">
    <location>
        <position position="134"/>
    </location>
    <ligand>
        <name>S-adenosyl-L-methionine</name>
        <dbReference type="ChEBI" id="CHEBI:59789"/>
    </ligand>
</feature>
<proteinExistence type="inferred from homology"/>
<evidence type="ECO:0000256" key="2">
    <source>
        <dbReference type="ARBA" id="ARBA00022603"/>
    </source>
</evidence>
<organism evidence="8 9">
    <name type="scientific">Geotalea uraniireducens</name>
    <dbReference type="NCBI Taxonomy" id="351604"/>
    <lineage>
        <taxon>Bacteria</taxon>
        <taxon>Pseudomonadati</taxon>
        <taxon>Thermodesulfobacteriota</taxon>
        <taxon>Desulfuromonadia</taxon>
        <taxon>Geobacterales</taxon>
        <taxon>Geobacteraceae</taxon>
        <taxon>Geotalea</taxon>
    </lineage>
</organism>
<comment type="catalytic activity">
    <reaction evidence="6">
        <text>cytidine(34) in tRNA + S-adenosyl-L-methionine = 2'-O-methylcytidine(34) in tRNA + S-adenosyl-L-homocysteine + H(+)</text>
        <dbReference type="Rhea" id="RHEA:43084"/>
        <dbReference type="Rhea" id="RHEA-COMP:10331"/>
        <dbReference type="Rhea" id="RHEA-COMP:10332"/>
        <dbReference type="ChEBI" id="CHEBI:15378"/>
        <dbReference type="ChEBI" id="CHEBI:57856"/>
        <dbReference type="ChEBI" id="CHEBI:59789"/>
        <dbReference type="ChEBI" id="CHEBI:74495"/>
        <dbReference type="ChEBI" id="CHEBI:82748"/>
        <dbReference type="EC" id="2.1.1.207"/>
    </reaction>
</comment>
<dbReference type="Gene3D" id="3.40.1280.10">
    <property type="match status" value="1"/>
</dbReference>
<dbReference type="RefSeq" id="WP_282003011.1">
    <property type="nucleotide sequence ID" value="NZ_AP027151.1"/>
</dbReference>
<evidence type="ECO:0000256" key="3">
    <source>
        <dbReference type="ARBA" id="ARBA00022679"/>
    </source>
</evidence>
<feature type="binding site" evidence="6">
    <location>
        <position position="126"/>
    </location>
    <ligand>
        <name>S-adenosyl-L-methionine</name>
        <dbReference type="ChEBI" id="CHEBI:59789"/>
    </ligand>
</feature>
<name>A0ABM8EJI2_9BACT</name>
<keyword evidence="3 6" id="KW-0808">Transferase</keyword>
<comment type="function">
    <text evidence="6">Could methylate the ribose at the nucleotide 34 wobble position in tRNA.</text>
</comment>
<evidence type="ECO:0000256" key="1">
    <source>
        <dbReference type="ARBA" id="ARBA00022490"/>
    </source>
</evidence>
<comment type="catalytic activity">
    <reaction evidence="6">
        <text>5-carboxymethylaminomethyluridine(34) in tRNA(Leu) + S-adenosyl-L-methionine = 5-carboxymethylaminomethyl-2'-O-methyluridine(34) in tRNA(Leu) + S-adenosyl-L-homocysteine + H(+)</text>
        <dbReference type="Rhea" id="RHEA:43088"/>
        <dbReference type="Rhea" id="RHEA-COMP:10333"/>
        <dbReference type="Rhea" id="RHEA-COMP:10334"/>
        <dbReference type="ChEBI" id="CHEBI:15378"/>
        <dbReference type="ChEBI" id="CHEBI:57856"/>
        <dbReference type="ChEBI" id="CHEBI:59789"/>
        <dbReference type="ChEBI" id="CHEBI:74508"/>
        <dbReference type="ChEBI" id="CHEBI:74511"/>
        <dbReference type="EC" id="2.1.1.207"/>
    </reaction>
</comment>
<keyword evidence="4 6" id="KW-0949">S-adenosyl-L-methionine</keyword>
<dbReference type="PANTHER" id="PTHR42971:SF1">
    <property type="entry name" value="TRNA (CYTIDINE(34)-2'-O)-METHYLTRANSFERASE"/>
    <property type="match status" value="1"/>
</dbReference>
<dbReference type="InterPro" id="IPR029028">
    <property type="entry name" value="Alpha/beta_knot_MTases"/>
</dbReference>
<evidence type="ECO:0000259" key="7">
    <source>
        <dbReference type="Pfam" id="PF00588"/>
    </source>
</evidence>
<comment type="caution">
    <text evidence="6">Lacks conserved residue(s) required for the propagation of feature annotation.</text>
</comment>
<dbReference type="PIRSF" id="PIRSF029256">
    <property type="entry name" value="SpoU_TrmH_prd"/>
    <property type="match status" value="1"/>
</dbReference>
<evidence type="ECO:0000256" key="4">
    <source>
        <dbReference type="ARBA" id="ARBA00022691"/>
    </source>
</evidence>
<dbReference type="EMBL" id="AP027151">
    <property type="protein sequence ID" value="BDV42511.1"/>
    <property type="molecule type" value="Genomic_DNA"/>
</dbReference>
<keyword evidence="1 6" id="KW-0963">Cytoplasm</keyword>
<dbReference type="InterPro" id="IPR016914">
    <property type="entry name" value="TrmL"/>
</dbReference>
<dbReference type="HAMAP" id="MF_01885">
    <property type="entry name" value="tRNA_methyltr_TrmL"/>
    <property type="match status" value="1"/>
</dbReference>
<evidence type="ECO:0000256" key="5">
    <source>
        <dbReference type="ARBA" id="ARBA00022694"/>
    </source>
</evidence>
<accession>A0ABM8EJI2</accession>
<feature type="domain" description="tRNA/rRNA methyltransferase SpoU type" evidence="7">
    <location>
        <begin position="7"/>
        <end position="146"/>
    </location>
</feature>
<sequence length="156" mass="17595">MPHEKPFHIVLVEPEIPPNTGNIARLCGATGTVLHLVGKLGFSTDDRQLKRAGLDYWSEVEIRYWDDLAALQQSYPDSRFIYTSKKGDKTHIQAGFREGDFIVFGKETQGLPEELLRANRENTIRIPIFGKVRSLNLSTAAGIVLYEALRQIGRLD</sequence>
<dbReference type="EC" id="2.1.1.207" evidence="6"/>